<dbReference type="OMA" id="WAINSYT"/>
<evidence type="ECO:0000256" key="6">
    <source>
        <dbReference type="ARBA" id="ARBA00057269"/>
    </source>
</evidence>
<dbReference type="FunFam" id="1.20.1720.10:FF:000014">
    <property type="entry name" value="MFS drug transporter, putative"/>
    <property type="match status" value="1"/>
</dbReference>
<evidence type="ECO:0000256" key="2">
    <source>
        <dbReference type="ARBA" id="ARBA00007520"/>
    </source>
</evidence>
<keyword evidence="13" id="KW-1185">Reference proteome</keyword>
<dbReference type="GO" id="GO:0022857">
    <property type="term" value="F:transmembrane transporter activity"/>
    <property type="evidence" value="ECO:0007669"/>
    <property type="project" value="InterPro"/>
</dbReference>
<reference evidence="13" key="1">
    <citation type="journal article" date="2015" name="Genome Announc.">
        <title>Genome sequence of the AIDS-associated pathogen Penicillium marneffei (ATCC18224) and its near taxonomic relative Talaromyces stipitatus (ATCC10500).</title>
        <authorList>
            <person name="Nierman W.C."/>
            <person name="Fedorova-Abrams N.D."/>
            <person name="Andrianopoulos A."/>
        </authorList>
    </citation>
    <scope>NUCLEOTIDE SEQUENCE [LARGE SCALE GENOMIC DNA]</scope>
    <source>
        <strain evidence="13">ATCC 10500 / CBS 375.48 / QM 6759 / NRRL 1006</strain>
    </source>
</reference>
<dbReference type="HOGENOM" id="CLU_000960_22_0_1"/>
<evidence type="ECO:0000256" key="5">
    <source>
        <dbReference type="ARBA" id="ARBA00023136"/>
    </source>
</evidence>
<evidence type="ECO:0000256" key="3">
    <source>
        <dbReference type="ARBA" id="ARBA00022692"/>
    </source>
</evidence>
<dbReference type="Proteomes" id="UP000001745">
    <property type="component" value="Unassembled WGS sequence"/>
</dbReference>
<dbReference type="eggNOG" id="KOG0254">
    <property type="taxonomic scope" value="Eukaryota"/>
</dbReference>
<evidence type="ECO:0000256" key="10">
    <source>
        <dbReference type="SAM" id="Phobius"/>
    </source>
</evidence>
<protein>
    <recommendedName>
        <fullName evidence="7">Efflux pump dotC</fullName>
    </recommendedName>
    <alternativeName>
        <fullName evidence="8">Dothistromin biosynthesis protein C</fullName>
    </alternativeName>
</protein>
<evidence type="ECO:0000313" key="12">
    <source>
        <dbReference type="EMBL" id="EED23013.1"/>
    </source>
</evidence>
<sequence length="616" mass="66426">MATAESSQNESFAKRETTITMNETPPQYPPAIRNDTLNATNISMDDIQLAHLTSTVSGAAAAAAAVTTQESAYKPAPSSDDSDPENDQTPKQRFRIAATMLALALALFVAALDQTIVATTIPTIVSDLHSAAGYVWIGGAYLLANAAAANIWANLSDIWGRKLMLLTATALFLGSSIICAESVDMTMMIVGRSLQGIAGAGILQMVTITISDLFSVRHRSLYFGILESIWAIAGAVGPLMGGAFTETISWRWVYWINLPVSGTAFLLLFFFLDVHNPRTPFLEGIKAVDWFGSLSILALTLMLLLGLNFGGDTFSWSSPQVICLIVFGCLMSLVFIYCEKRLAKYPLMPMSVFRERSNIACFVVTFCQGMTFLGGEYYLPLYFQSAKDSSPLRSGILVLPIVLVESLTSAFTGILIHHTGRYLEVIIFGAVLAAVGTGLYIDLKTDTSLVKIVLYQIVAGLGTGCLFSPPIIALQVNVSQADTAAATATLGFIRNMATAVSIVLGGVIFQNSMNLQKPTLRAAGLSSNQTELFAGESAAASVFLLDGMISDPVQRRVVRDAWSWSLRNLWILYTCVAAIGVVASCFVKNKHLSKNEQHVETKTGIGEKATRHNQDD</sequence>
<evidence type="ECO:0000313" key="13">
    <source>
        <dbReference type="Proteomes" id="UP000001745"/>
    </source>
</evidence>
<dbReference type="Gene3D" id="1.20.1720.10">
    <property type="entry name" value="Multidrug resistance protein D"/>
    <property type="match status" value="1"/>
</dbReference>
<dbReference type="SUPFAM" id="SSF103473">
    <property type="entry name" value="MFS general substrate transporter"/>
    <property type="match status" value="1"/>
</dbReference>
<proteinExistence type="inferred from homology"/>
<gene>
    <name evidence="12" type="ORF">TSTA_064790</name>
</gene>
<dbReference type="InterPro" id="IPR011701">
    <property type="entry name" value="MFS"/>
</dbReference>
<feature type="compositionally biased region" description="Polar residues" evidence="9">
    <location>
        <begin position="1"/>
        <end position="11"/>
    </location>
</feature>
<evidence type="ECO:0000256" key="7">
    <source>
        <dbReference type="ARBA" id="ARBA00069956"/>
    </source>
</evidence>
<feature type="transmembrane region" description="Helical" evidence="10">
    <location>
        <begin position="395"/>
        <end position="415"/>
    </location>
</feature>
<dbReference type="RefSeq" id="XP_002340400.1">
    <property type="nucleotide sequence ID" value="XM_002340359.1"/>
</dbReference>
<dbReference type="InParanoid" id="B8LTD5"/>
<feature type="transmembrane region" description="Helical" evidence="10">
    <location>
        <begin position="486"/>
        <end position="509"/>
    </location>
</feature>
<dbReference type="GeneID" id="8102411"/>
<dbReference type="OrthoDB" id="10021397at2759"/>
<dbReference type="FunFam" id="1.20.1250.20:FF:000196">
    <property type="entry name" value="MFS toxin efflux pump (AflT)"/>
    <property type="match status" value="1"/>
</dbReference>
<feature type="transmembrane region" description="Helical" evidence="10">
    <location>
        <begin position="422"/>
        <end position="441"/>
    </location>
</feature>
<evidence type="ECO:0000256" key="1">
    <source>
        <dbReference type="ARBA" id="ARBA00004128"/>
    </source>
</evidence>
<dbReference type="PhylomeDB" id="B8LTD5"/>
<evidence type="ECO:0000256" key="9">
    <source>
        <dbReference type="SAM" id="MobiDB-lite"/>
    </source>
</evidence>
<name>B8LTD5_TALSN</name>
<keyword evidence="4 10" id="KW-1133">Transmembrane helix</keyword>
<accession>B8LTD5</accession>
<evidence type="ECO:0000259" key="11">
    <source>
        <dbReference type="PROSITE" id="PS50850"/>
    </source>
</evidence>
<dbReference type="InterPro" id="IPR036259">
    <property type="entry name" value="MFS_trans_sf"/>
</dbReference>
<feature type="transmembrane region" description="Helical" evidence="10">
    <location>
        <begin position="252"/>
        <end position="275"/>
    </location>
</feature>
<dbReference type="PRINTS" id="PR01036">
    <property type="entry name" value="TCRTETB"/>
</dbReference>
<evidence type="ECO:0000256" key="4">
    <source>
        <dbReference type="ARBA" id="ARBA00022989"/>
    </source>
</evidence>
<feature type="domain" description="Major facilitator superfamily (MFS) profile" evidence="11">
    <location>
        <begin position="99"/>
        <end position="592"/>
    </location>
</feature>
<organism evidence="12 13">
    <name type="scientific">Talaromyces stipitatus (strain ATCC 10500 / CBS 375.48 / QM 6759 / NRRL 1006)</name>
    <name type="common">Penicillium stipitatum</name>
    <dbReference type="NCBI Taxonomy" id="441959"/>
    <lineage>
        <taxon>Eukaryota</taxon>
        <taxon>Fungi</taxon>
        <taxon>Dikarya</taxon>
        <taxon>Ascomycota</taxon>
        <taxon>Pezizomycotina</taxon>
        <taxon>Eurotiomycetes</taxon>
        <taxon>Eurotiomycetidae</taxon>
        <taxon>Eurotiales</taxon>
        <taxon>Trichocomaceae</taxon>
        <taxon>Talaromyces</taxon>
        <taxon>Talaromyces sect. Talaromyces</taxon>
    </lineage>
</organism>
<feature type="transmembrane region" description="Helical" evidence="10">
    <location>
        <begin position="195"/>
        <end position="214"/>
    </location>
</feature>
<comment type="function">
    <text evidence="6">Efflux pump; part of the gene cluster that mediates the biosynthesis of dothistromin (DOTH), a polyketide toxin very similar in structure to the aflatoxin precursor, versicolorin B. One function of dotC may be to transport early-stage dothistromin biosynthetic intermediates from the cytoplasm into vacuoles, thereby affecting the rate of dothistromin production.</text>
</comment>
<comment type="similarity">
    <text evidence="2">Belongs to the major facilitator superfamily. TCR/Tet family.</text>
</comment>
<feature type="transmembrane region" description="Helical" evidence="10">
    <location>
        <begin position="101"/>
        <end position="125"/>
    </location>
</feature>
<feature type="region of interest" description="Disordered" evidence="9">
    <location>
        <begin position="1"/>
        <end position="31"/>
    </location>
</feature>
<feature type="transmembrane region" description="Helical" evidence="10">
    <location>
        <begin position="221"/>
        <end position="240"/>
    </location>
</feature>
<feature type="region of interest" description="Disordered" evidence="9">
    <location>
        <begin position="597"/>
        <end position="616"/>
    </location>
</feature>
<evidence type="ECO:0000256" key="8">
    <source>
        <dbReference type="ARBA" id="ARBA00083178"/>
    </source>
</evidence>
<feature type="transmembrane region" description="Helical" evidence="10">
    <location>
        <begin position="359"/>
        <end position="383"/>
    </location>
</feature>
<dbReference type="GO" id="GO:0005774">
    <property type="term" value="C:vacuolar membrane"/>
    <property type="evidence" value="ECO:0007669"/>
    <property type="project" value="UniProtKB-SubCell"/>
</dbReference>
<feature type="transmembrane region" description="Helical" evidence="10">
    <location>
        <begin position="319"/>
        <end position="338"/>
    </location>
</feature>
<dbReference type="PANTHER" id="PTHR23501">
    <property type="entry name" value="MAJOR FACILITATOR SUPERFAMILY"/>
    <property type="match status" value="1"/>
</dbReference>
<dbReference type="InterPro" id="IPR020846">
    <property type="entry name" value="MFS_dom"/>
</dbReference>
<dbReference type="PANTHER" id="PTHR23501:SF158">
    <property type="entry name" value="TRANSPORTER, PUTATIVE (AFU_ORTHOLOGUE AFUA_5G14490)-RELATED"/>
    <property type="match status" value="1"/>
</dbReference>
<dbReference type="Pfam" id="PF07690">
    <property type="entry name" value="MFS_1"/>
    <property type="match status" value="1"/>
</dbReference>
<comment type="subcellular location">
    <subcellularLocation>
        <location evidence="1">Vacuole membrane</location>
        <topology evidence="1">Multi-pass membrane protein</topology>
    </subcellularLocation>
</comment>
<keyword evidence="3 10" id="KW-0812">Transmembrane</keyword>
<dbReference type="GO" id="GO:0005886">
    <property type="term" value="C:plasma membrane"/>
    <property type="evidence" value="ECO:0007669"/>
    <property type="project" value="TreeGrafter"/>
</dbReference>
<feature type="transmembrane region" description="Helical" evidence="10">
    <location>
        <begin position="569"/>
        <end position="587"/>
    </location>
</feature>
<feature type="transmembrane region" description="Helical" evidence="10">
    <location>
        <begin position="163"/>
        <end position="183"/>
    </location>
</feature>
<feature type="transmembrane region" description="Helical" evidence="10">
    <location>
        <begin position="453"/>
        <end position="474"/>
    </location>
</feature>
<dbReference type="VEuPathDB" id="FungiDB:TSTA_064790"/>
<dbReference type="AlphaFoldDB" id="B8LTD5"/>
<feature type="transmembrane region" description="Helical" evidence="10">
    <location>
        <begin position="131"/>
        <end position="151"/>
    </location>
</feature>
<keyword evidence="5 10" id="KW-0472">Membrane</keyword>
<dbReference type="Gene3D" id="1.20.1250.20">
    <property type="entry name" value="MFS general substrate transporter like domains"/>
    <property type="match status" value="1"/>
</dbReference>
<dbReference type="PROSITE" id="PS50850">
    <property type="entry name" value="MFS"/>
    <property type="match status" value="1"/>
</dbReference>
<dbReference type="EMBL" id="EQ962652">
    <property type="protein sequence ID" value="EED23013.1"/>
    <property type="molecule type" value="Genomic_DNA"/>
</dbReference>
<feature type="transmembrane region" description="Helical" evidence="10">
    <location>
        <begin position="287"/>
        <end position="307"/>
    </location>
</feature>